<dbReference type="Proteomes" id="UP000028640">
    <property type="component" value="Unassembled WGS sequence"/>
</dbReference>
<dbReference type="GeneID" id="78380250"/>
<dbReference type="STRING" id="910964.GEAM_1905"/>
<reference evidence="5 6" key="1">
    <citation type="submission" date="2014-05" db="EMBL/GenBank/DDBJ databases">
        <title>ATOL: Assembling a taxonomically balanced genome-scale reconstruction of the evolutionary history of the Enterobacteriaceae.</title>
        <authorList>
            <person name="Plunkett G.III."/>
            <person name="Neeno-Eckwall E.C."/>
            <person name="Glasner J.D."/>
            <person name="Perna N.T."/>
        </authorList>
    </citation>
    <scope>NUCLEOTIDE SEQUENCE [LARGE SCALE GENOMIC DNA]</scope>
    <source>
        <strain evidence="5 6">ATCC 33852</strain>
    </source>
</reference>
<evidence type="ECO:0000313" key="6">
    <source>
        <dbReference type="Proteomes" id="UP000028640"/>
    </source>
</evidence>
<protein>
    <submittedName>
        <fullName evidence="5">Transcriptional regulator</fullName>
    </submittedName>
</protein>
<sequence>MSTMKEVAMKAGVSKATVSRLLSGKGYVSEATKVAVYQAIEEAGYRPNLLARNLATNKSQCIGLVATNTLYNGSYFNELLSQAAKKLEDNGRQLILVDGKHSAEEEQQAIQFLLDLRCDAVIVYPRFLTVDAMDSIISQHKQPIMVVNRKLRSHQSHGIFCDHKGSSFQATRHLLTQGHRDIAFITGSLDSPTAIERLSGYKAALEAQGLPIREQLIIKGKWTPASGAAAVESLLAANTPFSAILASNDDMAIGAMKVLHAAKLSVPEDVSLIGFDNIPTAPFLQPALSSVKDPVSGMVNEVINRLISMLDGGYLSQNNAFSSELILRDSVAPGPYFGQ</sequence>
<dbReference type="Pfam" id="PF00356">
    <property type="entry name" value="LacI"/>
    <property type="match status" value="1"/>
</dbReference>
<dbReference type="Gene3D" id="3.40.50.2300">
    <property type="match status" value="2"/>
</dbReference>
<dbReference type="GO" id="GO:0000976">
    <property type="term" value="F:transcription cis-regulatory region binding"/>
    <property type="evidence" value="ECO:0007669"/>
    <property type="project" value="TreeGrafter"/>
</dbReference>
<dbReference type="AlphaFoldDB" id="A0A085GBE1"/>
<accession>A0A085GBE1</accession>
<dbReference type="EMBL" id="JMPJ01000052">
    <property type="protein sequence ID" value="KFC81036.1"/>
    <property type="molecule type" value="Genomic_DNA"/>
</dbReference>
<comment type="caution">
    <text evidence="5">The sequence shown here is derived from an EMBL/GenBank/DDBJ whole genome shotgun (WGS) entry which is preliminary data.</text>
</comment>
<dbReference type="InterPro" id="IPR010982">
    <property type="entry name" value="Lambda_DNA-bd_dom_sf"/>
</dbReference>
<evidence type="ECO:0000313" key="5">
    <source>
        <dbReference type="EMBL" id="KFC81036.1"/>
    </source>
</evidence>
<dbReference type="InterPro" id="IPR046335">
    <property type="entry name" value="LacI/GalR-like_sensor"/>
</dbReference>
<dbReference type="RefSeq" id="WP_034790892.1">
    <property type="nucleotide sequence ID" value="NZ_JMPJ01000052.1"/>
</dbReference>
<dbReference type="eggNOG" id="COG1609">
    <property type="taxonomic scope" value="Bacteria"/>
</dbReference>
<dbReference type="PANTHER" id="PTHR30146">
    <property type="entry name" value="LACI-RELATED TRANSCRIPTIONAL REPRESSOR"/>
    <property type="match status" value="1"/>
</dbReference>
<evidence type="ECO:0000256" key="3">
    <source>
        <dbReference type="ARBA" id="ARBA00023163"/>
    </source>
</evidence>
<keyword evidence="2" id="KW-0238">DNA-binding</keyword>
<evidence type="ECO:0000256" key="1">
    <source>
        <dbReference type="ARBA" id="ARBA00023015"/>
    </source>
</evidence>
<dbReference type="InterPro" id="IPR000843">
    <property type="entry name" value="HTH_LacI"/>
</dbReference>
<evidence type="ECO:0000256" key="2">
    <source>
        <dbReference type="ARBA" id="ARBA00023125"/>
    </source>
</evidence>
<dbReference type="PROSITE" id="PS50932">
    <property type="entry name" value="HTH_LACI_2"/>
    <property type="match status" value="1"/>
</dbReference>
<keyword evidence="6" id="KW-1185">Reference proteome</keyword>
<dbReference type="SUPFAM" id="SSF53822">
    <property type="entry name" value="Periplasmic binding protein-like I"/>
    <property type="match status" value="1"/>
</dbReference>
<dbReference type="CDD" id="cd01392">
    <property type="entry name" value="HTH_LacI"/>
    <property type="match status" value="1"/>
</dbReference>
<keyword evidence="1" id="KW-0805">Transcription regulation</keyword>
<evidence type="ECO:0000259" key="4">
    <source>
        <dbReference type="PROSITE" id="PS50932"/>
    </source>
</evidence>
<dbReference type="Gene3D" id="1.10.260.40">
    <property type="entry name" value="lambda repressor-like DNA-binding domains"/>
    <property type="match status" value="1"/>
</dbReference>
<dbReference type="PANTHER" id="PTHR30146:SF67">
    <property type="entry name" value="HTH-TYPE TRANSCRIPTIONAL REGULATOR ASCG"/>
    <property type="match status" value="1"/>
</dbReference>
<organism evidence="5 6">
    <name type="scientific">Ewingella americana (strain ATCC 33852 / DSM 4580 / CCUG 14506 / JCM 5911 / LMG 7869 / NCTC 12157 / CDC 1468-78)</name>
    <dbReference type="NCBI Taxonomy" id="910964"/>
    <lineage>
        <taxon>Bacteria</taxon>
        <taxon>Pseudomonadati</taxon>
        <taxon>Pseudomonadota</taxon>
        <taxon>Gammaproteobacteria</taxon>
        <taxon>Enterobacterales</taxon>
        <taxon>Yersiniaceae</taxon>
        <taxon>Ewingella</taxon>
    </lineage>
</organism>
<dbReference type="GO" id="GO:0003700">
    <property type="term" value="F:DNA-binding transcription factor activity"/>
    <property type="evidence" value="ECO:0007669"/>
    <property type="project" value="TreeGrafter"/>
</dbReference>
<dbReference type="PROSITE" id="PS00356">
    <property type="entry name" value="HTH_LACI_1"/>
    <property type="match status" value="1"/>
</dbReference>
<dbReference type="SMART" id="SM00354">
    <property type="entry name" value="HTH_LACI"/>
    <property type="match status" value="1"/>
</dbReference>
<name>A0A085GBE1_EWIA3</name>
<keyword evidence="3" id="KW-0804">Transcription</keyword>
<dbReference type="Pfam" id="PF13377">
    <property type="entry name" value="Peripla_BP_3"/>
    <property type="match status" value="1"/>
</dbReference>
<proteinExistence type="predicted"/>
<dbReference type="InterPro" id="IPR028082">
    <property type="entry name" value="Peripla_BP_I"/>
</dbReference>
<feature type="domain" description="HTH lacI-type" evidence="4">
    <location>
        <begin position="2"/>
        <end position="56"/>
    </location>
</feature>
<dbReference type="CDD" id="cd06270">
    <property type="entry name" value="PBP1_GalS-like"/>
    <property type="match status" value="1"/>
</dbReference>
<dbReference type="SUPFAM" id="SSF47413">
    <property type="entry name" value="lambda repressor-like DNA-binding domains"/>
    <property type="match status" value="1"/>
</dbReference>
<dbReference type="OrthoDB" id="9798934at2"/>
<gene>
    <name evidence="5" type="ORF">GEAM_1905</name>
</gene>